<name>A0A7R9BR54_9CRUS</name>
<accession>A0A7R9BR54</accession>
<evidence type="ECO:0000313" key="2">
    <source>
        <dbReference type="EMBL" id="CAD7279977.1"/>
    </source>
</evidence>
<dbReference type="EMBL" id="CAJPEX010001881">
    <property type="protein sequence ID" value="CAG0920129.1"/>
    <property type="molecule type" value="Genomic_DNA"/>
</dbReference>
<protein>
    <submittedName>
        <fullName evidence="2">Uncharacterized protein</fullName>
    </submittedName>
</protein>
<evidence type="ECO:0000256" key="1">
    <source>
        <dbReference type="SAM" id="MobiDB-lite"/>
    </source>
</evidence>
<dbReference type="EMBL" id="OA883918">
    <property type="protein sequence ID" value="CAD7279977.1"/>
    <property type="molecule type" value="Genomic_DNA"/>
</dbReference>
<gene>
    <name evidence="2" type="ORF">NMOB1V02_LOCUS7641</name>
</gene>
<feature type="region of interest" description="Disordered" evidence="1">
    <location>
        <begin position="72"/>
        <end position="104"/>
    </location>
</feature>
<feature type="compositionally biased region" description="Polar residues" evidence="1">
    <location>
        <begin position="298"/>
        <end position="318"/>
    </location>
</feature>
<evidence type="ECO:0000313" key="3">
    <source>
        <dbReference type="Proteomes" id="UP000678499"/>
    </source>
</evidence>
<organism evidence="2">
    <name type="scientific">Notodromas monacha</name>
    <dbReference type="NCBI Taxonomy" id="399045"/>
    <lineage>
        <taxon>Eukaryota</taxon>
        <taxon>Metazoa</taxon>
        <taxon>Ecdysozoa</taxon>
        <taxon>Arthropoda</taxon>
        <taxon>Crustacea</taxon>
        <taxon>Oligostraca</taxon>
        <taxon>Ostracoda</taxon>
        <taxon>Podocopa</taxon>
        <taxon>Podocopida</taxon>
        <taxon>Cypridocopina</taxon>
        <taxon>Cypridoidea</taxon>
        <taxon>Cyprididae</taxon>
        <taxon>Notodromas</taxon>
    </lineage>
</organism>
<dbReference type="AlphaFoldDB" id="A0A7R9BR54"/>
<reference evidence="2" key="1">
    <citation type="submission" date="2020-11" db="EMBL/GenBank/DDBJ databases">
        <authorList>
            <person name="Tran Van P."/>
        </authorList>
    </citation>
    <scope>NUCLEOTIDE SEQUENCE</scope>
</reference>
<keyword evidence="3" id="KW-1185">Reference proteome</keyword>
<dbReference type="Proteomes" id="UP000678499">
    <property type="component" value="Unassembled WGS sequence"/>
</dbReference>
<sequence length="350" mass="38816">MKQQHFQRGTPAERGLVQARKILSSNNNSIPANLRHIDDMSRIIRKVDIVPRGTECGNSECCTSKKSTRLKSCPAKKCKKKKKKKASKKKPISTSPKSSTDGVGLEKYKMLHPAVQIREMLIPKIISHREKGTAARNKRNSTKNELSEILGSEHSERFASRNVSESVESSTTVSPLMEPLTVKPALESFTSAPPVQVATIETNNSQSLSILQTILEAIQEKFKNSNDTDENSPLGKLGKILGLIKVNRTSEDNKSSSNTSQIMEANTTMVSNNNDTSALRDYDTNTQNFLRQDINKPPDNNTKPVSCNRDSNSQNKKPTCSECAALIKKYRDENPHPHVVVCPKCSQISE</sequence>
<feature type="region of interest" description="Disordered" evidence="1">
    <location>
        <begin position="290"/>
        <end position="318"/>
    </location>
</feature>
<feature type="compositionally biased region" description="Basic residues" evidence="1">
    <location>
        <begin position="72"/>
        <end position="91"/>
    </location>
</feature>
<proteinExistence type="predicted"/>